<dbReference type="GeneID" id="98150151"/>
<evidence type="ECO:0000313" key="2">
    <source>
        <dbReference type="Proteomes" id="UP001610432"/>
    </source>
</evidence>
<protein>
    <recommendedName>
        <fullName evidence="3">Transmembrane protein</fullName>
    </recommendedName>
</protein>
<dbReference type="EMBL" id="JBFXLQ010000013">
    <property type="protein sequence ID" value="KAL2868670.1"/>
    <property type="molecule type" value="Genomic_DNA"/>
</dbReference>
<evidence type="ECO:0000313" key="1">
    <source>
        <dbReference type="EMBL" id="KAL2868670.1"/>
    </source>
</evidence>
<evidence type="ECO:0008006" key="3">
    <source>
        <dbReference type="Google" id="ProtNLM"/>
    </source>
</evidence>
<reference evidence="1 2" key="1">
    <citation type="submission" date="2024-07" db="EMBL/GenBank/DDBJ databases">
        <title>Section-level genome sequencing and comparative genomics of Aspergillus sections Usti and Cavernicolus.</title>
        <authorList>
            <consortium name="Lawrence Berkeley National Laboratory"/>
            <person name="Nybo J.L."/>
            <person name="Vesth T.C."/>
            <person name="Theobald S."/>
            <person name="Frisvad J.C."/>
            <person name="Larsen T.O."/>
            <person name="Kjaerboelling I."/>
            <person name="Rothschild-Mancinelli K."/>
            <person name="Lyhne E.K."/>
            <person name="Kogle M.E."/>
            <person name="Barry K."/>
            <person name="Clum A."/>
            <person name="Na H."/>
            <person name="Ledsgaard L."/>
            <person name="Lin J."/>
            <person name="Lipzen A."/>
            <person name="Kuo A."/>
            <person name="Riley R."/>
            <person name="Mondo S."/>
            <person name="Labutti K."/>
            <person name="Haridas S."/>
            <person name="Pangalinan J."/>
            <person name="Salamov A.A."/>
            <person name="Simmons B.A."/>
            <person name="Magnuson J.K."/>
            <person name="Chen J."/>
            <person name="Drula E."/>
            <person name="Henrissat B."/>
            <person name="Wiebenga A."/>
            <person name="Lubbers R.J."/>
            <person name="Gomes A.C."/>
            <person name="Macurrencykelacurrency M.R."/>
            <person name="Stajich J."/>
            <person name="Grigoriev I.V."/>
            <person name="Mortensen U.H."/>
            <person name="De Vries R.P."/>
            <person name="Baker S.E."/>
            <person name="Andersen M.R."/>
        </authorList>
    </citation>
    <scope>NUCLEOTIDE SEQUENCE [LARGE SCALE GENOMIC DNA]</scope>
    <source>
        <strain evidence="1 2">CBS 449.75</strain>
    </source>
</reference>
<dbReference type="Proteomes" id="UP001610432">
    <property type="component" value="Unassembled WGS sequence"/>
</dbReference>
<dbReference type="RefSeq" id="XP_070887649.1">
    <property type="nucleotide sequence ID" value="XM_071035079.1"/>
</dbReference>
<gene>
    <name evidence="1" type="ORF">BJX67DRAFT_48524</name>
</gene>
<organism evidence="1 2">
    <name type="scientific">Aspergillus lucknowensis</name>
    <dbReference type="NCBI Taxonomy" id="176173"/>
    <lineage>
        <taxon>Eukaryota</taxon>
        <taxon>Fungi</taxon>
        <taxon>Dikarya</taxon>
        <taxon>Ascomycota</taxon>
        <taxon>Pezizomycotina</taxon>
        <taxon>Eurotiomycetes</taxon>
        <taxon>Eurotiomycetidae</taxon>
        <taxon>Eurotiales</taxon>
        <taxon>Aspergillaceae</taxon>
        <taxon>Aspergillus</taxon>
        <taxon>Aspergillus subgen. Nidulantes</taxon>
    </lineage>
</organism>
<accession>A0ABR4LVU4</accession>
<proteinExistence type="predicted"/>
<comment type="caution">
    <text evidence="1">The sequence shown here is derived from an EMBL/GenBank/DDBJ whole genome shotgun (WGS) entry which is preliminary data.</text>
</comment>
<keyword evidence="2" id="KW-1185">Reference proteome</keyword>
<name>A0ABR4LVU4_9EURO</name>
<sequence>MYRYYSSFSVLRGLLASLQGLPSAPPLLARCLRSASLGLFSRPSFFSFFLIRDGLVSVPFPSCPRSLSPLAFRDLFLPSITPLSVGFAPPTCPLLSLRCCGQSFEGHSPAFPSRLTEGTRYQILCPAPFVLLRKRLPTRIETRGGYSHLISS</sequence>